<dbReference type="RefSeq" id="WP_150384698.1">
    <property type="nucleotide sequence ID" value="NZ_BAAAFS010000001.1"/>
</dbReference>
<gene>
    <name evidence="3" type="ORF">F4V73_05125</name>
</gene>
<organism evidence="3 4">
    <name type="scientific">Morganella psychrotolerans</name>
    <dbReference type="NCBI Taxonomy" id="368603"/>
    <lineage>
        <taxon>Bacteria</taxon>
        <taxon>Pseudomonadati</taxon>
        <taxon>Pseudomonadota</taxon>
        <taxon>Gammaproteobacteria</taxon>
        <taxon>Enterobacterales</taxon>
        <taxon>Morganellaceae</taxon>
        <taxon>Morganella</taxon>
    </lineage>
</organism>
<dbReference type="OrthoDB" id="982153at2"/>
<name>A0A5M9RCQ2_9GAMM</name>
<dbReference type="Pfam" id="PF06958">
    <property type="entry name" value="Pyocin_S"/>
    <property type="match status" value="1"/>
</dbReference>
<proteinExistence type="predicted"/>
<dbReference type="InterPro" id="IPR029110">
    <property type="entry name" value="Ntox33"/>
</dbReference>
<evidence type="ECO:0000313" key="3">
    <source>
        <dbReference type="EMBL" id="KAA8717245.1"/>
    </source>
</evidence>
<dbReference type="EMBL" id="VXKB01000001">
    <property type="protein sequence ID" value="KAA8717245.1"/>
    <property type="molecule type" value="Genomic_DNA"/>
</dbReference>
<comment type="caution">
    <text evidence="3">The sequence shown here is derived from an EMBL/GenBank/DDBJ whole genome shotgun (WGS) entry which is preliminary data.</text>
</comment>
<evidence type="ECO:0008006" key="5">
    <source>
        <dbReference type="Google" id="ProtNLM"/>
    </source>
</evidence>
<dbReference type="AlphaFoldDB" id="A0A5M9RCQ2"/>
<accession>A0A5M9RCQ2</accession>
<protein>
    <recommendedName>
        <fullName evidence="5">Pyosin/cloacin translocation domain-containing protein</fullName>
    </recommendedName>
</protein>
<evidence type="ECO:0000259" key="1">
    <source>
        <dbReference type="Pfam" id="PF06958"/>
    </source>
</evidence>
<sequence length="555" mass="61777">MSEIRDCIDCDNYRYWLEIQLTDDVGQPLDNLPFTLKERGTDKSVSGVTDEQGLFRAEGLSARPLMLTADAQSLADKLTADNPGRPLPYPEDSLKSWCRTQGHILNEDNVAGTFSNELPERIYDMSPPQISRLSDYRNRHEGYFLIWPYSHRRVIAIRRITEKVYAKSVQRGAGNTDAGTETERLDNFGQYQTQPLLPDQPVAEAGFPIHYMLQLMGNTLSGGAAGQPYPGLQKTRQNDDDFFQQENSPRSEMSAQSQRKFILTLLNTVLPVGMFIAKEYASDSLTYDDLAEKAKNNGTATTRVRIKYQENTATGEQDVVSYATKGSNDQVRVRMGVKAPESEADEIRMSSRAYRSDGLPTPQSLATIYKFALDDGNIIYLGVDTDNKFVELTSSTHPDEFGGRGWHTGGEVDKIDVPADTGNHNPYLPGKTDSSGGFQVHNNGPVILTSPAPDEQGFNDYILITPIADVPAIYVYLSEMVGDNGEEKPPSIKVVNDKFLKNNNIDAHQIKKDFLGSKAEIKHYDIYADKDSGQLWIFRKGGKGEGIPTGEFINK</sequence>
<evidence type="ECO:0000259" key="2">
    <source>
        <dbReference type="Pfam" id="PF15533"/>
    </source>
</evidence>
<feature type="domain" description="Bacterial toxin 33" evidence="2">
    <location>
        <begin position="489"/>
        <end position="554"/>
    </location>
</feature>
<evidence type="ECO:0000313" key="4">
    <source>
        <dbReference type="Proteomes" id="UP000322181"/>
    </source>
</evidence>
<dbReference type="Pfam" id="PF15533">
    <property type="entry name" value="Ntox33"/>
    <property type="match status" value="1"/>
</dbReference>
<reference evidence="3 4" key="1">
    <citation type="submission" date="2019-09" db="EMBL/GenBank/DDBJ databases">
        <title>Draft genome sequence of various Type strains from the CCUG.</title>
        <authorList>
            <person name="Pineiro-Iglesias B."/>
            <person name="Tunovic T."/>
            <person name="Unosson C."/>
            <person name="Inganas E."/>
            <person name="Ohlen M."/>
            <person name="Cardew S."/>
            <person name="Jensie-Markopoulos S."/>
            <person name="Salva-Serra F."/>
            <person name="Jaen-Luchoro D."/>
            <person name="Karlsson R."/>
            <person name="Svensson-Stadler L."/>
            <person name="Chun J."/>
            <person name="Moore E."/>
        </authorList>
    </citation>
    <scope>NUCLEOTIDE SEQUENCE [LARGE SCALE GENOMIC DNA]</scope>
    <source>
        <strain evidence="3 4">CCUG 53682T</strain>
    </source>
</reference>
<feature type="domain" description="Pyosin/cloacin translocation" evidence="1">
    <location>
        <begin position="290"/>
        <end position="346"/>
    </location>
</feature>
<dbReference type="InterPro" id="IPR016128">
    <property type="entry name" value="Pyosin/cloacin_T_dom"/>
</dbReference>
<dbReference type="Proteomes" id="UP000322181">
    <property type="component" value="Unassembled WGS sequence"/>
</dbReference>